<accession>K0SBM0</accession>
<feature type="region of interest" description="Disordered" evidence="1">
    <location>
        <begin position="49"/>
        <end position="96"/>
    </location>
</feature>
<sequence>MRSASERCTIVVCRRIQHRVVAGMGGIDRASTKLTSTVVSIEIDGAVRETRKKVAESRSARERGTGRVDQGERTKGSLLQSRQSHNADGESKRRRD</sequence>
<organism evidence="2 3">
    <name type="scientific">Thalassiosira oceanica</name>
    <name type="common">Marine diatom</name>
    <dbReference type="NCBI Taxonomy" id="159749"/>
    <lineage>
        <taxon>Eukaryota</taxon>
        <taxon>Sar</taxon>
        <taxon>Stramenopiles</taxon>
        <taxon>Ochrophyta</taxon>
        <taxon>Bacillariophyta</taxon>
        <taxon>Coscinodiscophyceae</taxon>
        <taxon>Thalassiosirophycidae</taxon>
        <taxon>Thalassiosirales</taxon>
        <taxon>Thalassiosiraceae</taxon>
        <taxon>Thalassiosira</taxon>
    </lineage>
</organism>
<feature type="compositionally biased region" description="Basic and acidic residues" evidence="1">
    <location>
        <begin position="85"/>
        <end position="96"/>
    </location>
</feature>
<feature type="compositionally biased region" description="Basic and acidic residues" evidence="1">
    <location>
        <begin position="49"/>
        <end position="75"/>
    </location>
</feature>
<protein>
    <submittedName>
        <fullName evidence="2">Uncharacterized protein</fullName>
    </submittedName>
</protein>
<evidence type="ECO:0000313" key="3">
    <source>
        <dbReference type="Proteomes" id="UP000266841"/>
    </source>
</evidence>
<reference evidence="2 3" key="1">
    <citation type="journal article" date="2012" name="Genome Biol.">
        <title>Genome and low-iron response of an oceanic diatom adapted to chronic iron limitation.</title>
        <authorList>
            <person name="Lommer M."/>
            <person name="Specht M."/>
            <person name="Roy A.S."/>
            <person name="Kraemer L."/>
            <person name="Andreson R."/>
            <person name="Gutowska M.A."/>
            <person name="Wolf J."/>
            <person name="Bergner S.V."/>
            <person name="Schilhabel M.B."/>
            <person name="Klostermeier U.C."/>
            <person name="Beiko R.G."/>
            <person name="Rosenstiel P."/>
            <person name="Hippler M."/>
            <person name="Laroche J."/>
        </authorList>
    </citation>
    <scope>NUCLEOTIDE SEQUENCE [LARGE SCALE GENOMIC DNA]</scope>
    <source>
        <strain evidence="2 3">CCMP1005</strain>
    </source>
</reference>
<name>K0SBM0_THAOC</name>
<comment type="caution">
    <text evidence="2">The sequence shown here is derived from an EMBL/GenBank/DDBJ whole genome shotgun (WGS) entry which is preliminary data.</text>
</comment>
<evidence type="ECO:0000256" key="1">
    <source>
        <dbReference type="SAM" id="MobiDB-lite"/>
    </source>
</evidence>
<keyword evidence="3" id="KW-1185">Reference proteome</keyword>
<dbReference type="Proteomes" id="UP000266841">
    <property type="component" value="Unassembled WGS sequence"/>
</dbReference>
<gene>
    <name evidence="2" type="ORF">THAOC_17054</name>
</gene>
<dbReference type="AlphaFoldDB" id="K0SBM0"/>
<evidence type="ECO:0000313" key="2">
    <source>
        <dbReference type="EMBL" id="EJK62339.1"/>
    </source>
</evidence>
<proteinExistence type="predicted"/>
<dbReference type="EMBL" id="AGNL01018958">
    <property type="protein sequence ID" value="EJK62339.1"/>
    <property type="molecule type" value="Genomic_DNA"/>
</dbReference>